<comment type="caution">
    <text evidence="2">The sequence shown here is derived from an EMBL/GenBank/DDBJ whole genome shotgun (WGS) entry which is preliminary data.</text>
</comment>
<gene>
    <name evidence="2" type="ORF">GCM10010226_71940</name>
</gene>
<feature type="region of interest" description="Disordered" evidence="1">
    <location>
        <begin position="1"/>
        <end position="35"/>
    </location>
</feature>
<organism evidence="2 3">
    <name type="scientific">Streptomyces phaeofaciens</name>
    <dbReference type="NCBI Taxonomy" id="68254"/>
    <lineage>
        <taxon>Bacteria</taxon>
        <taxon>Bacillati</taxon>
        <taxon>Actinomycetota</taxon>
        <taxon>Actinomycetes</taxon>
        <taxon>Kitasatosporales</taxon>
        <taxon>Streptomycetaceae</taxon>
        <taxon>Streptomyces</taxon>
    </lineage>
</organism>
<evidence type="ECO:0000313" key="2">
    <source>
        <dbReference type="EMBL" id="GGT82937.1"/>
    </source>
</evidence>
<name>A0A918LZE1_9ACTN</name>
<protein>
    <submittedName>
        <fullName evidence="2">Uncharacterized protein</fullName>
    </submittedName>
</protein>
<sequence length="91" mass="9802">MPPAPSRATIRYRPTSSGSPAPSASNGSTYNPLPHPVPRILPKISHIIPYSPLPRTAQVAVHHLSPAHPDAILWPSRHRTGPVRRAVTSTP</sequence>
<feature type="region of interest" description="Disordered" evidence="1">
    <location>
        <begin position="71"/>
        <end position="91"/>
    </location>
</feature>
<reference evidence="2" key="1">
    <citation type="journal article" date="2014" name="Int. J. Syst. Evol. Microbiol.">
        <title>Complete genome sequence of Corynebacterium casei LMG S-19264T (=DSM 44701T), isolated from a smear-ripened cheese.</title>
        <authorList>
            <consortium name="US DOE Joint Genome Institute (JGI-PGF)"/>
            <person name="Walter F."/>
            <person name="Albersmeier A."/>
            <person name="Kalinowski J."/>
            <person name="Ruckert C."/>
        </authorList>
    </citation>
    <scope>NUCLEOTIDE SEQUENCE</scope>
    <source>
        <strain evidence="2">JCM 4125</strain>
    </source>
</reference>
<feature type="compositionally biased region" description="Low complexity" evidence="1">
    <location>
        <begin position="15"/>
        <end position="29"/>
    </location>
</feature>
<evidence type="ECO:0000256" key="1">
    <source>
        <dbReference type="SAM" id="MobiDB-lite"/>
    </source>
</evidence>
<accession>A0A918LZE1</accession>
<dbReference type="AlphaFoldDB" id="A0A918LZE1"/>
<reference evidence="2" key="2">
    <citation type="submission" date="2020-09" db="EMBL/GenBank/DDBJ databases">
        <authorList>
            <person name="Sun Q."/>
            <person name="Ohkuma M."/>
        </authorList>
    </citation>
    <scope>NUCLEOTIDE SEQUENCE</scope>
    <source>
        <strain evidence="2">JCM 4125</strain>
    </source>
</reference>
<dbReference type="Proteomes" id="UP000646776">
    <property type="component" value="Unassembled WGS sequence"/>
</dbReference>
<proteinExistence type="predicted"/>
<dbReference type="EMBL" id="BMSA01000028">
    <property type="protein sequence ID" value="GGT82937.1"/>
    <property type="molecule type" value="Genomic_DNA"/>
</dbReference>
<keyword evidence="3" id="KW-1185">Reference proteome</keyword>
<evidence type="ECO:0000313" key="3">
    <source>
        <dbReference type="Proteomes" id="UP000646776"/>
    </source>
</evidence>